<sequence length="959" mass="109575">MAEAIVGPLVGKLQDLALSEAKALVAVNGDIRSLRDRLMWMQAFLRHADQRRRNTYDELIRVWIKQTRDAAFDAEDAIDLFVLKVDLSRDRSWTQSIIRFFAGFTTQVSIRHNLSIKIAELNSRLEDIIENKEKYNIEFGLSDSAKELWRPSAIMSTVTTKMDDVQAPMVKRTDEFVEVLEAGVQNSEPMKLVVINVTGKSGVGKATLVREVYESPKTQTLFQERVWASFPRYLSVSNILQLIYQQLEDKNTWCRVEDVENNVQEKLKGKKFLLVIDGEVTNIDWMALLSVVLPRNDDRGCRVVRIMQGTLTKPPDVDERDWISVPDFEEDETKGLFQKWVPKEGIPKDKLKTMDSHLHRMTGGLPLAVALLGGLLRTKEYPNEWLAVLKHLNSKQSDQSKRLDTILTMCFDDLPHDVKSCFLYFAVLPMNTPVDAHKLVCMWMAEGFLRPKDGKTMEKLGRIYLKDLVARNLVKVVRKDPFSGDQFVGVHHKVHEFLQLEAHEANFVDIHNGYDTPSLTTARRLSLQNYTDKYAALANSLPKLRSIQSSFQEVKGQGEDEENGKNKQGKYEVAPDGISGSGMFRCWGQGIKSSQERIKSYMRGMLQESRFLRVINLQGVEIGKKLPAAIGNVAHLQYLGVTACSLEFIPPAIGELKDLQTLDVRNTMVQNLPKSFWKIETLRHVFGSGLILPKKVGNLQHLQTLETIQPDKNYGWDGKTFERMVHLQALYLWDPSSERTNIDALCRVIKNPMLLEYLEKLVLKVSTIPCEVFTSPSQRRLRAMALCGKLEWTKRDKLFRVPNLTFLSLEGTKVSQGFIRILGKLPLLANLILDKRSYKDDQGQLVFGNDEFKSLKKLTLSHLRKVMRLVIRETALPELTDLVILSYNENINIEVKCECVEQSIQGEDEAKCRWCKLVEKIKDEDDKLYKIICRLRSTKVKVVSSIKQHVAGKKLQVNK</sequence>
<evidence type="ECO:0000313" key="13">
    <source>
        <dbReference type="EMBL" id="KAF8673321.1"/>
    </source>
</evidence>
<evidence type="ECO:0000259" key="10">
    <source>
        <dbReference type="Pfam" id="PF18052"/>
    </source>
</evidence>
<feature type="region of interest" description="Disordered" evidence="8">
    <location>
        <begin position="552"/>
        <end position="572"/>
    </location>
</feature>
<feature type="domain" description="Disease resistance protein winged helix" evidence="11">
    <location>
        <begin position="429"/>
        <end position="497"/>
    </location>
</feature>
<feature type="domain" description="Disease resistance N-terminal" evidence="10">
    <location>
        <begin position="5"/>
        <end position="94"/>
    </location>
</feature>
<dbReference type="Pfam" id="PF00931">
    <property type="entry name" value="NB-ARC"/>
    <property type="match status" value="1"/>
</dbReference>
<dbReference type="Proteomes" id="UP000636709">
    <property type="component" value="Unassembled WGS sequence"/>
</dbReference>
<dbReference type="SUPFAM" id="SSF52540">
    <property type="entry name" value="P-loop containing nucleoside triphosphate hydrolases"/>
    <property type="match status" value="1"/>
</dbReference>
<feature type="domain" description="Disease resistance R13L4/SHOC-2-like LRR" evidence="12">
    <location>
        <begin position="606"/>
        <end position="886"/>
    </location>
</feature>
<dbReference type="InterPro" id="IPR002182">
    <property type="entry name" value="NB-ARC"/>
</dbReference>
<dbReference type="FunFam" id="1.10.10.10:FF:000322">
    <property type="entry name" value="Probable disease resistance protein At1g63360"/>
    <property type="match status" value="1"/>
</dbReference>
<name>A0A835B048_9POAL</name>
<gene>
    <name evidence="13" type="ORF">HU200_048878</name>
</gene>
<evidence type="ECO:0000256" key="4">
    <source>
        <dbReference type="ARBA" id="ARBA00022741"/>
    </source>
</evidence>
<proteinExistence type="inferred from homology"/>
<dbReference type="InterPro" id="IPR055414">
    <property type="entry name" value="LRR_R13L4/SHOC2-like"/>
</dbReference>
<dbReference type="Gene3D" id="3.40.50.300">
    <property type="entry name" value="P-loop containing nucleotide triphosphate hydrolases"/>
    <property type="match status" value="1"/>
</dbReference>
<dbReference type="InterPro" id="IPR058922">
    <property type="entry name" value="WHD_DRP"/>
</dbReference>
<comment type="caution">
    <text evidence="13">The sequence shown here is derived from an EMBL/GenBank/DDBJ whole genome shotgun (WGS) entry which is preliminary data.</text>
</comment>
<dbReference type="Gene3D" id="3.80.10.10">
    <property type="entry name" value="Ribonuclease Inhibitor"/>
    <property type="match status" value="1"/>
</dbReference>
<evidence type="ECO:0000256" key="1">
    <source>
        <dbReference type="ARBA" id="ARBA00008894"/>
    </source>
</evidence>
<dbReference type="InterPro" id="IPR032675">
    <property type="entry name" value="LRR_dom_sf"/>
</dbReference>
<evidence type="ECO:0000256" key="6">
    <source>
        <dbReference type="ARBA" id="ARBA00023054"/>
    </source>
</evidence>
<dbReference type="InterPro" id="IPR044974">
    <property type="entry name" value="Disease_R_plants"/>
</dbReference>
<keyword evidence="3" id="KW-0677">Repeat</keyword>
<feature type="coiled-coil region" evidence="7">
    <location>
        <begin position="111"/>
        <end position="138"/>
    </location>
</feature>
<dbReference type="Gene3D" id="1.10.8.430">
    <property type="entry name" value="Helical domain of apoptotic protease-activating factors"/>
    <property type="match status" value="1"/>
</dbReference>
<organism evidence="13 14">
    <name type="scientific">Digitaria exilis</name>
    <dbReference type="NCBI Taxonomy" id="1010633"/>
    <lineage>
        <taxon>Eukaryota</taxon>
        <taxon>Viridiplantae</taxon>
        <taxon>Streptophyta</taxon>
        <taxon>Embryophyta</taxon>
        <taxon>Tracheophyta</taxon>
        <taxon>Spermatophyta</taxon>
        <taxon>Magnoliopsida</taxon>
        <taxon>Liliopsida</taxon>
        <taxon>Poales</taxon>
        <taxon>Poaceae</taxon>
        <taxon>PACMAD clade</taxon>
        <taxon>Panicoideae</taxon>
        <taxon>Panicodae</taxon>
        <taxon>Paniceae</taxon>
        <taxon>Anthephorinae</taxon>
        <taxon>Digitaria</taxon>
    </lineage>
</organism>
<dbReference type="InterPro" id="IPR038005">
    <property type="entry name" value="RX-like_CC"/>
</dbReference>
<dbReference type="Pfam" id="PF18052">
    <property type="entry name" value="Rx_N"/>
    <property type="match status" value="1"/>
</dbReference>
<dbReference type="OrthoDB" id="1517790at2759"/>
<evidence type="ECO:0000256" key="5">
    <source>
        <dbReference type="ARBA" id="ARBA00022821"/>
    </source>
</evidence>
<evidence type="ECO:0000259" key="9">
    <source>
        <dbReference type="Pfam" id="PF00931"/>
    </source>
</evidence>
<dbReference type="Gene3D" id="1.20.5.4130">
    <property type="match status" value="1"/>
</dbReference>
<dbReference type="InterPro" id="IPR042197">
    <property type="entry name" value="Apaf_helical"/>
</dbReference>
<dbReference type="SUPFAM" id="SSF52058">
    <property type="entry name" value="L domain-like"/>
    <property type="match status" value="1"/>
</dbReference>
<reference evidence="13" key="1">
    <citation type="submission" date="2020-07" db="EMBL/GenBank/DDBJ databases">
        <title>Genome sequence and genetic diversity analysis of an under-domesticated orphan crop, white fonio (Digitaria exilis).</title>
        <authorList>
            <person name="Bennetzen J.L."/>
            <person name="Chen S."/>
            <person name="Ma X."/>
            <person name="Wang X."/>
            <person name="Yssel A.E.J."/>
            <person name="Chaluvadi S.R."/>
            <person name="Johnson M."/>
            <person name="Gangashetty P."/>
            <person name="Hamidou F."/>
            <person name="Sanogo M.D."/>
            <person name="Zwaenepoel A."/>
            <person name="Wallace J."/>
            <person name="Van De Peer Y."/>
            <person name="Van Deynze A."/>
        </authorList>
    </citation>
    <scope>NUCLEOTIDE SEQUENCE</scope>
    <source>
        <tissue evidence="13">Leaves</tissue>
    </source>
</reference>
<keyword evidence="2" id="KW-0433">Leucine-rich repeat</keyword>
<dbReference type="PRINTS" id="PR00364">
    <property type="entry name" value="DISEASERSIST"/>
</dbReference>
<dbReference type="InterPro" id="IPR027417">
    <property type="entry name" value="P-loop_NTPase"/>
</dbReference>
<accession>A0A835B048</accession>
<dbReference type="EMBL" id="JACEFO010002208">
    <property type="protein sequence ID" value="KAF8673321.1"/>
    <property type="molecule type" value="Genomic_DNA"/>
</dbReference>
<dbReference type="PANTHER" id="PTHR23155">
    <property type="entry name" value="DISEASE RESISTANCE PROTEIN RP"/>
    <property type="match status" value="1"/>
</dbReference>
<feature type="domain" description="NB-ARC" evidence="9">
    <location>
        <begin position="187"/>
        <end position="304"/>
    </location>
</feature>
<keyword evidence="4" id="KW-0547">Nucleotide-binding</keyword>
<dbReference type="GO" id="GO:0009626">
    <property type="term" value="P:plant-type hypersensitive response"/>
    <property type="evidence" value="ECO:0007669"/>
    <property type="project" value="UniProtKB-ARBA"/>
</dbReference>
<protein>
    <submittedName>
        <fullName evidence="13">Uncharacterized protein</fullName>
    </submittedName>
</protein>
<dbReference type="InterPro" id="IPR036388">
    <property type="entry name" value="WH-like_DNA-bd_sf"/>
</dbReference>
<evidence type="ECO:0000313" key="14">
    <source>
        <dbReference type="Proteomes" id="UP000636709"/>
    </source>
</evidence>
<dbReference type="Pfam" id="PF23559">
    <property type="entry name" value="WHD_DRP"/>
    <property type="match status" value="1"/>
</dbReference>
<dbReference type="PANTHER" id="PTHR23155:SF889">
    <property type="entry name" value="OS03G0379801 PROTEIN"/>
    <property type="match status" value="1"/>
</dbReference>
<evidence type="ECO:0000259" key="11">
    <source>
        <dbReference type="Pfam" id="PF23559"/>
    </source>
</evidence>
<dbReference type="GO" id="GO:0042742">
    <property type="term" value="P:defense response to bacterium"/>
    <property type="evidence" value="ECO:0007669"/>
    <property type="project" value="UniProtKB-ARBA"/>
</dbReference>
<evidence type="ECO:0000256" key="3">
    <source>
        <dbReference type="ARBA" id="ARBA00022737"/>
    </source>
</evidence>
<dbReference type="InterPro" id="IPR041118">
    <property type="entry name" value="Rx_N"/>
</dbReference>
<keyword evidence="14" id="KW-1185">Reference proteome</keyword>
<dbReference type="AlphaFoldDB" id="A0A835B048"/>
<dbReference type="Gene3D" id="1.10.10.10">
    <property type="entry name" value="Winged helix-like DNA-binding domain superfamily/Winged helix DNA-binding domain"/>
    <property type="match status" value="1"/>
</dbReference>
<keyword evidence="5" id="KW-0611">Plant defense</keyword>
<dbReference type="GO" id="GO:0043531">
    <property type="term" value="F:ADP binding"/>
    <property type="evidence" value="ECO:0007669"/>
    <property type="project" value="InterPro"/>
</dbReference>
<dbReference type="GO" id="GO:0002758">
    <property type="term" value="P:innate immune response-activating signaling pathway"/>
    <property type="evidence" value="ECO:0007669"/>
    <property type="project" value="UniProtKB-ARBA"/>
</dbReference>
<evidence type="ECO:0000256" key="7">
    <source>
        <dbReference type="SAM" id="Coils"/>
    </source>
</evidence>
<dbReference type="CDD" id="cd14798">
    <property type="entry name" value="RX-CC_like"/>
    <property type="match status" value="1"/>
</dbReference>
<comment type="similarity">
    <text evidence="1">Belongs to the disease resistance NB-LRR family.</text>
</comment>
<evidence type="ECO:0000259" key="12">
    <source>
        <dbReference type="Pfam" id="PF23598"/>
    </source>
</evidence>
<evidence type="ECO:0000256" key="8">
    <source>
        <dbReference type="SAM" id="MobiDB-lite"/>
    </source>
</evidence>
<keyword evidence="6 7" id="KW-0175">Coiled coil</keyword>
<evidence type="ECO:0000256" key="2">
    <source>
        <dbReference type="ARBA" id="ARBA00022614"/>
    </source>
</evidence>
<dbReference type="Pfam" id="PF23598">
    <property type="entry name" value="LRR_14"/>
    <property type="match status" value="1"/>
</dbReference>